<organism evidence="1 2">
    <name type="scientific">Chitinophaga silvisoli</name>
    <dbReference type="NCBI Taxonomy" id="2291814"/>
    <lineage>
        <taxon>Bacteria</taxon>
        <taxon>Pseudomonadati</taxon>
        <taxon>Bacteroidota</taxon>
        <taxon>Chitinophagia</taxon>
        <taxon>Chitinophagales</taxon>
        <taxon>Chitinophagaceae</taxon>
        <taxon>Chitinophaga</taxon>
    </lineage>
</organism>
<proteinExistence type="predicted"/>
<dbReference type="Proteomes" id="UP000261174">
    <property type="component" value="Unassembled WGS sequence"/>
</dbReference>
<dbReference type="AlphaFoldDB" id="A0A3E1NVA8"/>
<comment type="caution">
    <text evidence="1">The sequence shown here is derived from an EMBL/GenBank/DDBJ whole genome shotgun (WGS) entry which is preliminary data.</text>
</comment>
<name>A0A3E1NVA8_9BACT</name>
<accession>A0A3E1NVA8</accession>
<sequence>MLERRDVASALPYFQTVMAQGNERLQRKTINYIAETWVTDISPIALHKLNSSYGKLLSDYMNATFRGKESTMNAGDHYTAGLIFWSFAFSGLNTNTSKAIYQFKTAFDAGYTQAVVYLAAATKQMKNQDPSVQWAQIIKLYSLASIVQNSPLPLIRLANSQVAGMQRGFSDSPDKAAQKDTARDVFFKCLDNIIKEMPDSFHLAVNTFWERGFQFDTQDTMVTNLMKNYFTRVNIPATSPARKGLAWHRLYEYFYDATTEKQKEGSPIINNLKKYYNNDRQLLTDIADFLHSAEPNKVGFALGINSKWLSAFSPMQVDSPDRFFAAAAMTEQDFLGFLAKNEPAGRFTGAIAAGYHRRFDILFDIASTNEIESKYRYAIVDVTSTQNMRLIEKLAAYPEISNSSAVKYTYADMAVLNNLASYASNGGGIPISFNELPNVYRKWTQADKQGYERQYVDFLLKKVQELVNTGKSTNSLALATGKQSLDLNDYDKAQKTINEVVLALAIK</sequence>
<evidence type="ECO:0000313" key="1">
    <source>
        <dbReference type="EMBL" id="RFM31837.1"/>
    </source>
</evidence>
<gene>
    <name evidence="1" type="ORF">DXN04_27135</name>
</gene>
<keyword evidence="2" id="KW-1185">Reference proteome</keyword>
<dbReference type="EMBL" id="QTJV01000012">
    <property type="protein sequence ID" value="RFM31837.1"/>
    <property type="molecule type" value="Genomic_DNA"/>
</dbReference>
<reference evidence="1 2" key="1">
    <citation type="submission" date="2018-08" db="EMBL/GenBank/DDBJ databases">
        <title>Chitinophaga sp. K20C18050901, a novel bacterium isolated from forest soil.</title>
        <authorList>
            <person name="Wang C."/>
        </authorList>
    </citation>
    <scope>NUCLEOTIDE SEQUENCE [LARGE SCALE GENOMIC DNA]</scope>
    <source>
        <strain evidence="1 2">K20C18050901</strain>
    </source>
</reference>
<evidence type="ECO:0000313" key="2">
    <source>
        <dbReference type="Proteomes" id="UP000261174"/>
    </source>
</evidence>
<protein>
    <submittedName>
        <fullName evidence="1">Uncharacterized protein</fullName>
    </submittedName>
</protein>